<dbReference type="PROSITE" id="PS00518">
    <property type="entry name" value="ZF_RING_1"/>
    <property type="match status" value="1"/>
</dbReference>
<evidence type="ECO:0000256" key="7">
    <source>
        <dbReference type="SAM" id="Coils"/>
    </source>
</evidence>
<dbReference type="InterPro" id="IPR001870">
    <property type="entry name" value="B30.2/SPRY"/>
</dbReference>
<dbReference type="SMART" id="SM00184">
    <property type="entry name" value="RING"/>
    <property type="match status" value="1"/>
</dbReference>
<feature type="domain" description="RING-type" evidence="8">
    <location>
        <begin position="15"/>
        <end position="58"/>
    </location>
</feature>
<dbReference type="InterPro" id="IPR003879">
    <property type="entry name" value="Butyrophylin_SPRY"/>
</dbReference>
<dbReference type="SUPFAM" id="SSF49899">
    <property type="entry name" value="Concanavalin A-like lectins/glucanases"/>
    <property type="match status" value="1"/>
</dbReference>
<dbReference type="InterPro" id="IPR043136">
    <property type="entry name" value="B30.2/SPRY_sf"/>
</dbReference>
<keyword evidence="4" id="KW-0862">Zinc</keyword>
<dbReference type="SUPFAM" id="SSF57845">
    <property type="entry name" value="B-box zinc-binding domain"/>
    <property type="match status" value="1"/>
</dbReference>
<dbReference type="CDD" id="cd19769">
    <property type="entry name" value="Bbox2_TRIM16-like"/>
    <property type="match status" value="1"/>
</dbReference>
<dbReference type="InterPro" id="IPR006574">
    <property type="entry name" value="PRY"/>
</dbReference>
<evidence type="ECO:0000256" key="4">
    <source>
        <dbReference type="ARBA" id="ARBA00022833"/>
    </source>
</evidence>
<organism evidence="11 12">
    <name type="scientific">Denticeps clupeoides</name>
    <name type="common">denticle herring</name>
    <dbReference type="NCBI Taxonomy" id="299321"/>
    <lineage>
        <taxon>Eukaryota</taxon>
        <taxon>Metazoa</taxon>
        <taxon>Chordata</taxon>
        <taxon>Craniata</taxon>
        <taxon>Vertebrata</taxon>
        <taxon>Euteleostomi</taxon>
        <taxon>Actinopterygii</taxon>
        <taxon>Neopterygii</taxon>
        <taxon>Teleostei</taxon>
        <taxon>Clupei</taxon>
        <taxon>Clupeiformes</taxon>
        <taxon>Denticipitoidei</taxon>
        <taxon>Denticipitidae</taxon>
        <taxon>Denticeps</taxon>
    </lineage>
</organism>
<evidence type="ECO:0000259" key="8">
    <source>
        <dbReference type="PROSITE" id="PS50089"/>
    </source>
</evidence>
<evidence type="ECO:0000313" key="11">
    <source>
        <dbReference type="Ensembl" id="ENSDCDP00010003229.1"/>
    </source>
</evidence>
<dbReference type="SMART" id="SM00589">
    <property type="entry name" value="PRY"/>
    <property type="match status" value="1"/>
</dbReference>
<dbReference type="InterPro" id="IPR013320">
    <property type="entry name" value="ConA-like_dom_sf"/>
</dbReference>
<dbReference type="AlphaFoldDB" id="A0AAY4A374"/>
<feature type="coiled-coil region" evidence="7">
    <location>
        <begin position="259"/>
        <end position="293"/>
    </location>
</feature>
<evidence type="ECO:0000256" key="2">
    <source>
        <dbReference type="ARBA" id="ARBA00022723"/>
    </source>
</evidence>
<dbReference type="PROSITE" id="PS50188">
    <property type="entry name" value="B302_SPRY"/>
    <property type="match status" value="1"/>
</dbReference>
<dbReference type="Gene3D" id="4.10.830.40">
    <property type="match status" value="1"/>
</dbReference>
<evidence type="ECO:0000313" key="12">
    <source>
        <dbReference type="Proteomes" id="UP000694580"/>
    </source>
</evidence>
<evidence type="ECO:0000259" key="9">
    <source>
        <dbReference type="PROSITE" id="PS50119"/>
    </source>
</evidence>
<reference evidence="11 12" key="1">
    <citation type="submission" date="2020-06" db="EMBL/GenBank/DDBJ databases">
        <authorList>
            <consortium name="Wellcome Sanger Institute Data Sharing"/>
        </authorList>
    </citation>
    <scope>NUCLEOTIDE SEQUENCE [LARGE SCALE GENOMIC DNA]</scope>
</reference>
<evidence type="ECO:0008006" key="13">
    <source>
        <dbReference type="Google" id="ProtNLM"/>
    </source>
</evidence>
<dbReference type="PRINTS" id="PR01407">
    <property type="entry name" value="BUTYPHLNCDUF"/>
</dbReference>
<dbReference type="PANTHER" id="PTHR25465:SF5">
    <property type="entry name" value="E3 UBIQUITIN_ISG15 LIGASE TRIM25-RELATED"/>
    <property type="match status" value="1"/>
</dbReference>
<evidence type="ECO:0000256" key="5">
    <source>
        <dbReference type="ARBA" id="ARBA00022859"/>
    </source>
</evidence>
<dbReference type="GeneTree" id="ENSGT01150000286950"/>
<name>A0AAY4A374_9TELE</name>
<accession>A0AAY4A374</accession>
<dbReference type="SMART" id="SM00449">
    <property type="entry name" value="SPRY"/>
    <property type="match status" value="1"/>
</dbReference>
<keyword evidence="7" id="KW-0175">Coiled coil</keyword>
<dbReference type="InterPro" id="IPR013083">
    <property type="entry name" value="Znf_RING/FYVE/PHD"/>
</dbReference>
<evidence type="ECO:0000259" key="10">
    <source>
        <dbReference type="PROSITE" id="PS50188"/>
    </source>
</evidence>
<keyword evidence="12" id="KW-1185">Reference proteome</keyword>
<evidence type="ECO:0000256" key="6">
    <source>
        <dbReference type="PROSITE-ProRule" id="PRU00024"/>
    </source>
</evidence>
<sequence>MAQALELLDNMEFYCPICLDLLKDPVAIPCGHSYCMDCIKSYWGSGVDPKPASCPQCRQTFQPQPILHRNTILTEMVEKLKTTHLLSRPPESCLPGPGDASCDFCTGTKLKAVKSCLVCLASYCRLHLTPHYESPALRRHKLVEASMHLQERICPHHDKLLEIFCQTDQQYICFLCVMDKHKSHDTVSAATERAKKQVNANTEDEQGGQLRIQTKEKELLELRQALDSLKSSGHAAMEKSDRLFEELIGSIERRRLEVRELVLNQEKAAERLLAQLERDISELKKKDAELDLLLHTNDHFHFFYISIKLYVDNMTRRYVLDFGMVNSAVCDLKKKLEDILKGEWTKVSRAANTVKIVQSPVPMTRPEFLYYSCNFQLDRKTAHRDLLLSEDKMAVTVRDKESSGPDHPARFDYWCQVLSSKGLSGCCYWEAEWNGMGVNVAVAYGDMSCKGDGAEAHFGHNLKSWSLFCSKKGYYFWHNKAVCKVPGPYSPRIGVYLDHRAGTLSFYTVADSMTLLHRVQTSFTQPLHPGFGFACYGVSLKLCQMD</sequence>
<dbReference type="PROSITE" id="PS50089">
    <property type="entry name" value="ZF_RING_2"/>
    <property type="match status" value="1"/>
</dbReference>
<feature type="domain" description="B30.2/SPRY" evidence="10">
    <location>
        <begin position="355"/>
        <end position="546"/>
    </location>
</feature>
<reference evidence="11" key="3">
    <citation type="submission" date="2025-09" db="UniProtKB">
        <authorList>
            <consortium name="Ensembl"/>
        </authorList>
    </citation>
    <scope>IDENTIFICATION</scope>
</reference>
<dbReference type="GO" id="GO:0045087">
    <property type="term" value="P:innate immune response"/>
    <property type="evidence" value="ECO:0007669"/>
    <property type="project" value="UniProtKB-KW"/>
</dbReference>
<evidence type="ECO:0000256" key="1">
    <source>
        <dbReference type="ARBA" id="ARBA00022588"/>
    </source>
</evidence>
<dbReference type="SUPFAM" id="SSF57850">
    <property type="entry name" value="RING/U-box"/>
    <property type="match status" value="1"/>
</dbReference>
<dbReference type="Pfam" id="PF00643">
    <property type="entry name" value="zf-B_box"/>
    <property type="match status" value="1"/>
</dbReference>
<dbReference type="PANTHER" id="PTHR25465">
    <property type="entry name" value="B-BOX DOMAIN CONTAINING"/>
    <property type="match status" value="1"/>
</dbReference>
<dbReference type="CDD" id="cd16040">
    <property type="entry name" value="SPRY_PRY_SNTX"/>
    <property type="match status" value="1"/>
</dbReference>
<keyword evidence="1" id="KW-0399">Innate immunity</keyword>
<dbReference type="GO" id="GO:0008270">
    <property type="term" value="F:zinc ion binding"/>
    <property type="evidence" value="ECO:0007669"/>
    <property type="project" value="UniProtKB-KW"/>
</dbReference>
<dbReference type="SMART" id="SM00336">
    <property type="entry name" value="BBOX"/>
    <property type="match status" value="1"/>
</dbReference>
<dbReference type="Gene3D" id="3.30.160.60">
    <property type="entry name" value="Classic Zinc Finger"/>
    <property type="match status" value="1"/>
</dbReference>
<dbReference type="Gene3D" id="2.60.120.920">
    <property type="match status" value="1"/>
</dbReference>
<dbReference type="Gene3D" id="3.30.40.10">
    <property type="entry name" value="Zinc/RING finger domain, C3HC4 (zinc finger)"/>
    <property type="match status" value="1"/>
</dbReference>
<dbReference type="InterPro" id="IPR003877">
    <property type="entry name" value="SPRY_dom"/>
</dbReference>
<proteinExistence type="predicted"/>
<dbReference type="Pfam" id="PF00622">
    <property type="entry name" value="SPRY"/>
    <property type="match status" value="1"/>
</dbReference>
<dbReference type="GO" id="GO:0005737">
    <property type="term" value="C:cytoplasm"/>
    <property type="evidence" value="ECO:0007669"/>
    <property type="project" value="UniProtKB-ARBA"/>
</dbReference>
<dbReference type="Ensembl" id="ENSDCDT00010003349.1">
    <property type="protein sequence ID" value="ENSDCDP00010003229.1"/>
    <property type="gene ID" value="ENSDCDG00010001470.1"/>
</dbReference>
<dbReference type="Proteomes" id="UP000694580">
    <property type="component" value="Chromosome 4"/>
</dbReference>
<dbReference type="InterPro" id="IPR017907">
    <property type="entry name" value="Znf_RING_CS"/>
</dbReference>
<dbReference type="InterPro" id="IPR058030">
    <property type="entry name" value="TRIM8/14/16/25/29/45/65_CC"/>
</dbReference>
<dbReference type="Pfam" id="PF13765">
    <property type="entry name" value="PRY"/>
    <property type="match status" value="1"/>
</dbReference>
<evidence type="ECO:0000256" key="3">
    <source>
        <dbReference type="ARBA" id="ARBA00022771"/>
    </source>
</evidence>
<keyword evidence="3 6" id="KW-0863">Zinc-finger</keyword>
<dbReference type="InterPro" id="IPR000315">
    <property type="entry name" value="Znf_B-box"/>
</dbReference>
<keyword evidence="2" id="KW-0479">Metal-binding</keyword>
<keyword evidence="5" id="KW-0391">Immunity</keyword>
<dbReference type="Pfam" id="PF25600">
    <property type="entry name" value="TRIM_CC"/>
    <property type="match status" value="1"/>
</dbReference>
<dbReference type="InterPro" id="IPR051051">
    <property type="entry name" value="E3_ubiq-ligase_TRIM/RNF"/>
</dbReference>
<dbReference type="InterPro" id="IPR001841">
    <property type="entry name" value="Znf_RING"/>
</dbReference>
<dbReference type="PROSITE" id="PS50119">
    <property type="entry name" value="ZF_BBOX"/>
    <property type="match status" value="1"/>
</dbReference>
<reference evidence="11" key="2">
    <citation type="submission" date="2025-08" db="UniProtKB">
        <authorList>
            <consortium name="Ensembl"/>
        </authorList>
    </citation>
    <scope>IDENTIFICATION</scope>
</reference>
<protein>
    <recommendedName>
        <fullName evidence="13">Tripartite motif-containing protein 16-like</fullName>
    </recommendedName>
</protein>
<dbReference type="Pfam" id="PF15227">
    <property type="entry name" value="zf-C3HC4_4"/>
    <property type="match status" value="1"/>
</dbReference>
<feature type="domain" description="B box-type" evidence="9">
    <location>
        <begin position="149"/>
        <end position="189"/>
    </location>
</feature>